<dbReference type="InterPro" id="IPR050173">
    <property type="entry name" value="ABC_transporter_C-like"/>
</dbReference>
<dbReference type="InterPro" id="IPR027417">
    <property type="entry name" value="P-loop_NTPase"/>
</dbReference>
<feature type="transmembrane region" description="Helical" evidence="9">
    <location>
        <begin position="855"/>
        <end position="876"/>
    </location>
</feature>
<dbReference type="SUPFAM" id="SSF52540">
    <property type="entry name" value="P-loop containing nucleoside triphosphate hydrolases"/>
    <property type="match status" value="2"/>
</dbReference>
<dbReference type="PRINTS" id="PR00080">
    <property type="entry name" value="SDRFAMILY"/>
</dbReference>
<dbReference type="PANTHER" id="PTHR24223:SF415">
    <property type="entry name" value="FI20190P1"/>
    <property type="match status" value="1"/>
</dbReference>
<dbReference type="Gene3D" id="3.40.50.300">
    <property type="entry name" value="P-loop containing nucleotide triphosphate hydrolases"/>
    <property type="match status" value="2"/>
</dbReference>
<gene>
    <name evidence="12" type="ORF">N7452_002517</name>
</gene>
<feature type="transmembrane region" description="Helical" evidence="9">
    <location>
        <begin position="413"/>
        <end position="431"/>
    </location>
</feature>
<feature type="transmembrane region" description="Helical" evidence="9">
    <location>
        <begin position="580"/>
        <end position="601"/>
    </location>
</feature>
<dbReference type="PANTHER" id="PTHR24223">
    <property type="entry name" value="ATP-BINDING CASSETTE SUB-FAMILY C"/>
    <property type="match status" value="1"/>
</dbReference>
<keyword evidence="3 9" id="KW-0812">Transmembrane</keyword>
<feature type="transmembrane region" description="Helical" evidence="9">
    <location>
        <begin position="621"/>
        <end position="642"/>
    </location>
</feature>
<evidence type="ECO:0000313" key="12">
    <source>
        <dbReference type="EMBL" id="KAJ5344513.1"/>
    </source>
</evidence>
<keyword evidence="4" id="KW-0547">Nucleotide-binding</keyword>
<dbReference type="PRINTS" id="PR00081">
    <property type="entry name" value="GDHRDH"/>
</dbReference>
<dbReference type="PROSITE" id="PS50893">
    <property type="entry name" value="ABC_TRANSPORTER_2"/>
    <property type="match status" value="2"/>
</dbReference>
<dbReference type="Gene3D" id="1.20.1560.10">
    <property type="entry name" value="ABC transporter type 1, transmembrane domain"/>
    <property type="match status" value="2"/>
</dbReference>
<comment type="caution">
    <text evidence="12">The sequence shown here is derived from an EMBL/GenBank/DDBJ whole genome shotgun (WGS) entry which is preliminary data.</text>
</comment>
<sequence length="1787" mass="198443">MDAIMASHKGKVIAITGAASGMGLAAAQLLASRGAQISMADLNEEALKTAIESLPGGPEKHIATRVDVRNEDSVNDWIEKTVQRFGKLDGAVNMAGVLGPSVPTTELSREQLEFVFSVNVFGVFNCMKAQLKVMKRGSIVSAASTFGQITMPNSSAYCSSKAAVIAFSKSTAKENRDVRINCVAPGTVFTPMSAHNDPKRVESGILANAQRRLGSAEEVARVIAFLLSDEATFVTGAVYNVDGASRTTVYSPAQITLEGRSIENIHGTDQRMNLNPAPLLMGPGDPWNTTARQGLASLFRSMNQTPLLREIPGWKCDRLWDSHNARLSPCALPYLACIPATSILLIALSHLLGQVSTWRPKWTIAFVSEQHDSQELPLERPKQYLRWTIALLIFSGIGLIADLVQLTPPVTDWSDAVLVFSWAIALLLVALKRPRACQIPILVYYVLVTAVEFSLATRPDGSLKFKVAARYTAVIAAIAASTTILFMPFREPSLPSVDISAVGQDPSSDFRTPEDNLRLWQFLTVSWMKPLISAGRSRQLNEDDVWLLGFEFQHSRLYEKFRQLRGSVLGRLLRANGIDVFIISTISTIQLLCDFSTPVLLQQLLQAMKDPSRPKRVALTYAFLSFLLRLVAAQAQVLLLWYGRRSYERSRGEMIMMVYEKALSRKNILGSTIQNDPQVSNSQTDDMNDDMVSRVDGAPNKPIKGFWRRIISQRKKPPPKQAKEAASLGKIFNLLRGDVYEVAQRFWEVDSLINQPLGLVIAIVLVWTLFGPSCFLGILAVLVAQAINAFITRVLLRWERVRRAATDTRLQITSQFIEAIRHLRWYGWQDHWLRQVMEARQHELNIRIVTSLWSIMIRFVNAFASGAFPVVALYAYTFLAGHELRIDVIFPALQLFSMLESRLRDIPGLITSLINASIALGRIEDFMSEPDREIMPSEPSGRMTSLLMESCSFAWPEKVTPVLVDTNVNIPTGLTVVTGKVGAGKTAFLQAILGELDKIGGSMHVPNQMMGYCAQTPWLQSMSIRDNILFSAPYHDKRYKQTLEACALLPDLSQFKHGDLSFVGENGIGLSGGQKARVALARAVYSASPLLLLDDPLSALDHNTAESVVRKCFLGPLMKDRTVVLVTHRTALVRQLADQIIDISERHAVVYDKEAISVGQSDTLLQSVEVDDEPEAAIDLEDEAAAVPTKFIEKEHRAEGGVKARVYWNYIRAGKYRWWLALVLILAVYRLMAVGQSWFLKGWGEAYEQTTMVTGNLPDLNVNRLSSWSIPSTLESGFTPRSPIVQLPSPREDVRPWLWTFFGIISIQAATLLVAQLLMLIIVYCAGQSLFRQVLIRVSHSTFRYLDTIPLGRLMNRLTSDIGVVDGNISEQFQAIAFQAITWISSVLVIATATPMFLVFSLVLTVAFVTVFLRFLPTSQSLRRLEMVSLSPLLSNFGELLHGLTTVRAFRAESRFQSRVISVVDKFQGMDHFYWSLQSWLMYRFESLSALSTFCLTALALYTNTTPGLIAFVLIAANNFVDSTHALCKQYGQLQMDFVSVERVDELLHIEEEAPGSIAPPAAWPTYGSDIIFDDATLRYAPNLDPSLTNVSLRIPGGTTTAITGRTGSGKSTLAMSLLGVIKPESGRILIDGIDVAEVNTQALRTRVTFVAQDPVLFPGSIRLNLDPTEEYSDEQCTEVLQRLCSRHNWHLETHIEAGGRNLSQGQRQLIALTRAVLRRSAIVILDEATASVDQETSLEIQQIIREELQQSTVITIAHRIEAVKDANYFVVLDQGKVSREGHVRDL</sequence>
<protein>
    <recommendedName>
        <fullName evidence="14">ABC transporter</fullName>
    </recommendedName>
</protein>
<feature type="transmembrane region" description="Helical" evidence="9">
    <location>
        <begin position="468"/>
        <end position="487"/>
    </location>
</feature>
<dbReference type="InterPro" id="IPR003439">
    <property type="entry name" value="ABC_transporter-like_ATP-bd"/>
</dbReference>
<dbReference type="FunFam" id="3.40.50.300:FF:001577">
    <property type="entry name" value="ABC bile acid transporter"/>
    <property type="match status" value="1"/>
</dbReference>
<dbReference type="EMBL" id="JAPZBQ010000002">
    <property type="protein sequence ID" value="KAJ5344513.1"/>
    <property type="molecule type" value="Genomic_DNA"/>
</dbReference>
<dbReference type="PROSITE" id="PS50929">
    <property type="entry name" value="ABC_TM1F"/>
    <property type="match status" value="2"/>
</dbReference>
<keyword evidence="8 9" id="KW-0472">Membrane</keyword>
<dbReference type="GO" id="GO:0005524">
    <property type="term" value="F:ATP binding"/>
    <property type="evidence" value="ECO:0007669"/>
    <property type="project" value="UniProtKB-KW"/>
</dbReference>
<dbReference type="Pfam" id="PF00664">
    <property type="entry name" value="ABC_membrane"/>
    <property type="match status" value="2"/>
</dbReference>
<dbReference type="CDD" id="cd18596">
    <property type="entry name" value="ABC_6TM_VMR1_D1_like"/>
    <property type="match status" value="1"/>
</dbReference>
<comment type="subcellular location">
    <subcellularLocation>
        <location evidence="1">Membrane</location>
        <topology evidence="1">Multi-pass membrane protein</topology>
    </subcellularLocation>
</comment>
<evidence type="ECO:0000256" key="2">
    <source>
        <dbReference type="ARBA" id="ARBA00022448"/>
    </source>
</evidence>
<dbReference type="SUPFAM" id="SSF51735">
    <property type="entry name" value="NAD(P)-binding Rossmann-fold domains"/>
    <property type="match status" value="1"/>
</dbReference>
<evidence type="ECO:0000256" key="3">
    <source>
        <dbReference type="ARBA" id="ARBA00022692"/>
    </source>
</evidence>
<dbReference type="Pfam" id="PF00005">
    <property type="entry name" value="ABC_tran"/>
    <property type="match status" value="2"/>
</dbReference>
<dbReference type="Gene3D" id="3.40.50.720">
    <property type="entry name" value="NAD(P)-binding Rossmann-like Domain"/>
    <property type="match status" value="1"/>
</dbReference>
<feature type="transmembrane region" description="Helical" evidence="9">
    <location>
        <begin position="1297"/>
        <end position="1327"/>
    </location>
</feature>
<dbReference type="InterPro" id="IPR036291">
    <property type="entry name" value="NAD(P)-bd_dom_sf"/>
</dbReference>
<organism evidence="12 13">
    <name type="scientific">Penicillium brevicompactum</name>
    <dbReference type="NCBI Taxonomy" id="5074"/>
    <lineage>
        <taxon>Eukaryota</taxon>
        <taxon>Fungi</taxon>
        <taxon>Dikarya</taxon>
        <taxon>Ascomycota</taxon>
        <taxon>Pezizomycotina</taxon>
        <taxon>Eurotiomycetes</taxon>
        <taxon>Eurotiomycetidae</taxon>
        <taxon>Eurotiales</taxon>
        <taxon>Aspergillaceae</taxon>
        <taxon>Penicillium</taxon>
    </lineage>
</organism>
<evidence type="ECO:0008006" key="14">
    <source>
        <dbReference type="Google" id="ProtNLM"/>
    </source>
</evidence>
<feature type="transmembrane region" description="Helical" evidence="9">
    <location>
        <begin position="1218"/>
        <end position="1239"/>
    </location>
</feature>
<feature type="transmembrane region" description="Helical" evidence="9">
    <location>
        <begin position="384"/>
        <end position="401"/>
    </location>
</feature>
<evidence type="ECO:0000256" key="4">
    <source>
        <dbReference type="ARBA" id="ARBA00022741"/>
    </source>
</evidence>
<dbReference type="InterPro" id="IPR003593">
    <property type="entry name" value="AAA+_ATPase"/>
</dbReference>
<dbReference type="InterPro" id="IPR017871">
    <property type="entry name" value="ABC_transporter-like_CS"/>
</dbReference>
<evidence type="ECO:0000256" key="9">
    <source>
        <dbReference type="SAM" id="Phobius"/>
    </source>
</evidence>
<dbReference type="InterPro" id="IPR036640">
    <property type="entry name" value="ABC1_TM_sf"/>
</dbReference>
<keyword evidence="6" id="KW-0521">NADP</keyword>
<feature type="domain" description="ABC transmembrane type-1" evidence="11">
    <location>
        <begin position="581"/>
        <end position="915"/>
    </location>
</feature>
<dbReference type="Proteomes" id="UP001147695">
    <property type="component" value="Unassembled WGS sequence"/>
</dbReference>
<dbReference type="CDD" id="cd03244">
    <property type="entry name" value="ABCC_MRP_domain2"/>
    <property type="match status" value="1"/>
</dbReference>
<dbReference type="InterPro" id="IPR011527">
    <property type="entry name" value="ABC1_TM_dom"/>
</dbReference>
<keyword evidence="5" id="KW-0067">ATP-binding</keyword>
<keyword evidence="2" id="KW-0813">Transport</keyword>
<feature type="transmembrane region" description="Helical" evidence="9">
    <location>
        <begin position="331"/>
        <end position="352"/>
    </location>
</feature>
<dbReference type="SMART" id="SM00382">
    <property type="entry name" value="AAA"/>
    <property type="match status" value="2"/>
</dbReference>
<dbReference type="GO" id="GO:0016491">
    <property type="term" value="F:oxidoreductase activity"/>
    <property type="evidence" value="ECO:0007669"/>
    <property type="project" value="UniProtKB-ARBA"/>
</dbReference>
<feature type="domain" description="ABC transporter" evidence="10">
    <location>
        <begin position="946"/>
        <end position="1170"/>
    </location>
</feature>
<evidence type="ECO:0000256" key="1">
    <source>
        <dbReference type="ARBA" id="ARBA00004141"/>
    </source>
</evidence>
<dbReference type="PROSITE" id="PS00061">
    <property type="entry name" value="ADH_SHORT"/>
    <property type="match status" value="1"/>
</dbReference>
<reference evidence="12" key="1">
    <citation type="submission" date="2022-12" db="EMBL/GenBank/DDBJ databases">
        <authorList>
            <person name="Petersen C."/>
        </authorList>
    </citation>
    <scope>NUCLEOTIDE SEQUENCE</scope>
    <source>
        <strain evidence="12">IBT 35673</strain>
    </source>
</reference>
<evidence type="ECO:0000256" key="6">
    <source>
        <dbReference type="ARBA" id="ARBA00022857"/>
    </source>
</evidence>
<dbReference type="InterPro" id="IPR020904">
    <property type="entry name" value="Sc_DH/Rdtase_CS"/>
</dbReference>
<proteinExistence type="predicted"/>
<dbReference type="FunFam" id="3.40.50.720:FF:000084">
    <property type="entry name" value="Short-chain dehydrogenase reductase"/>
    <property type="match status" value="1"/>
</dbReference>
<feature type="transmembrane region" description="Helical" evidence="9">
    <location>
        <begin position="776"/>
        <end position="796"/>
    </location>
</feature>
<dbReference type="InterPro" id="IPR002347">
    <property type="entry name" value="SDR_fam"/>
</dbReference>
<evidence type="ECO:0000259" key="10">
    <source>
        <dbReference type="PROSITE" id="PS50893"/>
    </source>
</evidence>
<feature type="transmembrane region" description="Helical" evidence="9">
    <location>
        <begin position="1397"/>
        <end position="1416"/>
    </location>
</feature>
<dbReference type="GO" id="GO:0140359">
    <property type="term" value="F:ABC-type transporter activity"/>
    <property type="evidence" value="ECO:0007669"/>
    <property type="project" value="InterPro"/>
</dbReference>
<feature type="transmembrane region" description="Helical" evidence="9">
    <location>
        <begin position="752"/>
        <end position="770"/>
    </location>
</feature>
<dbReference type="CDD" id="cd05233">
    <property type="entry name" value="SDR_c"/>
    <property type="match status" value="1"/>
</dbReference>
<dbReference type="CDD" id="cd18604">
    <property type="entry name" value="ABC_6TM_VMR1_D2_like"/>
    <property type="match status" value="1"/>
</dbReference>
<evidence type="ECO:0000313" key="13">
    <source>
        <dbReference type="Proteomes" id="UP001147695"/>
    </source>
</evidence>
<dbReference type="PROSITE" id="PS00211">
    <property type="entry name" value="ABC_TRANSPORTER_1"/>
    <property type="match status" value="1"/>
</dbReference>
<reference evidence="12" key="2">
    <citation type="journal article" date="2023" name="IMA Fungus">
        <title>Comparative genomic study of the Penicillium genus elucidates a diverse pangenome and 15 lateral gene transfer events.</title>
        <authorList>
            <person name="Petersen C."/>
            <person name="Sorensen T."/>
            <person name="Nielsen M.R."/>
            <person name="Sondergaard T.E."/>
            <person name="Sorensen J.L."/>
            <person name="Fitzpatrick D.A."/>
            <person name="Frisvad J.C."/>
            <person name="Nielsen K.L."/>
        </authorList>
    </citation>
    <scope>NUCLEOTIDE SEQUENCE</scope>
    <source>
        <strain evidence="12">IBT 35673</strain>
    </source>
</reference>
<dbReference type="GO" id="GO:0016887">
    <property type="term" value="F:ATP hydrolysis activity"/>
    <property type="evidence" value="ECO:0007669"/>
    <property type="project" value="InterPro"/>
</dbReference>
<feature type="domain" description="ABC transporter" evidence="10">
    <location>
        <begin position="1571"/>
        <end position="1787"/>
    </location>
</feature>
<dbReference type="FunFam" id="3.40.50.300:FF:001751">
    <property type="entry name" value="ABC bile acid transporter"/>
    <property type="match status" value="1"/>
</dbReference>
<dbReference type="SUPFAM" id="SSF90123">
    <property type="entry name" value="ABC transporter transmembrane region"/>
    <property type="match status" value="2"/>
</dbReference>
<keyword evidence="7 9" id="KW-1133">Transmembrane helix</keyword>
<dbReference type="CDD" id="cd03250">
    <property type="entry name" value="ABCC_MRP_domain1"/>
    <property type="match status" value="1"/>
</dbReference>
<name>A0A9W9UJV0_PENBR</name>
<evidence type="ECO:0000256" key="5">
    <source>
        <dbReference type="ARBA" id="ARBA00022840"/>
    </source>
</evidence>
<feature type="transmembrane region" description="Helical" evidence="9">
    <location>
        <begin position="906"/>
        <end position="923"/>
    </location>
</feature>
<dbReference type="Pfam" id="PF13561">
    <property type="entry name" value="adh_short_C2"/>
    <property type="match status" value="1"/>
</dbReference>
<evidence type="ECO:0000256" key="8">
    <source>
        <dbReference type="ARBA" id="ARBA00023136"/>
    </source>
</evidence>
<feature type="domain" description="ABC transmembrane type-1" evidence="11">
    <location>
        <begin position="1297"/>
        <end position="1536"/>
    </location>
</feature>
<evidence type="ECO:0000256" key="7">
    <source>
        <dbReference type="ARBA" id="ARBA00022989"/>
    </source>
</evidence>
<accession>A0A9W9UJV0</accession>
<feature type="transmembrane region" description="Helical" evidence="9">
    <location>
        <begin position="438"/>
        <end position="456"/>
    </location>
</feature>
<dbReference type="GO" id="GO:0016020">
    <property type="term" value="C:membrane"/>
    <property type="evidence" value="ECO:0007669"/>
    <property type="project" value="UniProtKB-SubCell"/>
</dbReference>
<evidence type="ECO:0000259" key="11">
    <source>
        <dbReference type="PROSITE" id="PS50929"/>
    </source>
</evidence>